<proteinExistence type="predicted"/>
<organism evidence="1 2">
    <name type="scientific">Pseudoxanthomonas broegbernensis</name>
    <dbReference type="NCBI Taxonomy" id="83619"/>
    <lineage>
        <taxon>Bacteria</taxon>
        <taxon>Pseudomonadati</taxon>
        <taxon>Pseudomonadota</taxon>
        <taxon>Gammaproteobacteria</taxon>
        <taxon>Lysobacterales</taxon>
        <taxon>Lysobacteraceae</taxon>
        <taxon>Pseudoxanthomonas</taxon>
    </lineage>
</organism>
<dbReference type="Pfam" id="PF09684">
    <property type="entry name" value="Tail_P2_I"/>
    <property type="match status" value="1"/>
</dbReference>
<gene>
    <name evidence="1" type="ORF">B1992_00085</name>
</gene>
<name>A0A7V8K815_9GAMM</name>
<sequence length="339" mass="37146">MNDVAQIVTSGYLRYLPSVFAKADNGFVAGYLKIFEKLLTGLNDDTLDGRRGIQELLAAGVVGNLFYSRFSFLFPAGDEQFIPPISGLPQEQRDVLLTLFNSYIGVPKRPDPLANHVAARSGDDDLEAFTVWLNEFLGWLASWVDLVLDQAWSLDKKRTVIAQIMALYRLRGTAQGMSMLLNLMLDLPWAEVECYQPGSSAPVKIGQLSVNVFNPSPPPIVVNGRADVPGTFVLHASYQPGFPLVSGYAPWLFVVQVLLPAKVDTDLVLAPAGAQKVQWLFGQLAILLDALKPATSRYQWQIQGGMCLRADDTGLSAECPRPRAPQLNINAVLGTRMPS</sequence>
<dbReference type="RefSeq" id="WP_162309434.1">
    <property type="nucleotide sequence ID" value="NZ_JACHGU010000003.1"/>
</dbReference>
<dbReference type="AlphaFoldDB" id="A0A7V8K815"/>
<dbReference type="Proteomes" id="UP000462066">
    <property type="component" value="Unassembled WGS sequence"/>
</dbReference>
<accession>A0A7V8K815</accession>
<comment type="caution">
    <text evidence="1">The sequence shown here is derived from an EMBL/GenBank/DDBJ whole genome shotgun (WGS) entry which is preliminary data.</text>
</comment>
<reference evidence="1 2" key="1">
    <citation type="submission" date="2017-10" db="EMBL/GenBank/DDBJ databases">
        <title>Whole genome sequencing of Pseudoxanthomonas broegbernensis DSM 12573(T).</title>
        <authorList>
            <person name="Kumar S."/>
            <person name="Bansal K."/>
            <person name="Kaur A."/>
            <person name="Patil P."/>
            <person name="Sharma S."/>
            <person name="Patil P.B."/>
        </authorList>
    </citation>
    <scope>NUCLEOTIDE SEQUENCE [LARGE SCALE GENOMIC DNA]</scope>
    <source>
        <strain evidence="1 2">DSM 12573</strain>
    </source>
</reference>
<keyword evidence="2" id="KW-1185">Reference proteome</keyword>
<protein>
    <submittedName>
        <fullName evidence="1">Uncharacterized protein</fullName>
    </submittedName>
</protein>
<evidence type="ECO:0000313" key="1">
    <source>
        <dbReference type="EMBL" id="KAF1687889.1"/>
    </source>
</evidence>
<evidence type="ECO:0000313" key="2">
    <source>
        <dbReference type="Proteomes" id="UP000462066"/>
    </source>
</evidence>
<dbReference type="EMBL" id="MWIP01000001">
    <property type="protein sequence ID" value="KAF1687889.1"/>
    <property type="molecule type" value="Genomic_DNA"/>
</dbReference>
<dbReference type="InterPro" id="IPR006521">
    <property type="entry name" value="Tail_protein_I"/>
</dbReference>